<accession>A0A9D4CAB1</accession>
<dbReference type="Proteomes" id="UP000828390">
    <property type="component" value="Unassembled WGS sequence"/>
</dbReference>
<organism evidence="1 2">
    <name type="scientific">Dreissena polymorpha</name>
    <name type="common">Zebra mussel</name>
    <name type="synonym">Mytilus polymorpha</name>
    <dbReference type="NCBI Taxonomy" id="45954"/>
    <lineage>
        <taxon>Eukaryota</taxon>
        <taxon>Metazoa</taxon>
        <taxon>Spiralia</taxon>
        <taxon>Lophotrochozoa</taxon>
        <taxon>Mollusca</taxon>
        <taxon>Bivalvia</taxon>
        <taxon>Autobranchia</taxon>
        <taxon>Heteroconchia</taxon>
        <taxon>Euheterodonta</taxon>
        <taxon>Imparidentia</taxon>
        <taxon>Neoheterodontei</taxon>
        <taxon>Myida</taxon>
        <taxon>Dreissenoidea</taxon>
        <taxon>Dreissenidae</taxon>
        <taxon>Dreissena</taxon>
    </lineage>
</organism>
<keyword evidence="2" id="KW-1185">Reference proteome</keyword>
<sequence>MQHNDAAANDDDDEYDNNAADCDDGYMMGLRYKKICEVQTRNLLDNKTSHFMTTELDYRVYNKYKIGKVTIQGSCGLHQQQRMKQLYLFQM</sequence>
<dbReference type="EMBL" id="JAIWYP010000013">
    <property type="protein sequence ID" value="KAH3719848.1"/>
    <property type="molecule type" value="Genomic_DNA"/>
</dbReference>
<reference evidence="1" key="1">
    <citation type="journal article" date="2019" name="bioRxiv">
        <title>The Genome of the Zebra Mussel, Dreissena polymorpha: A Resource for Invasive Species Research.</title>
        <authorList>
            <person name="McCartney M.A."/>
            <person name="Auch B."/>
            <person name="Kono T."/>
            <person name="Mallez S."/>
            <person name="Zhang Y."/>
            <person name="Obille A."/>
            <person name="Becker A."/>
            <person name="Abrahante J.E."/>
            <person name="Garbe J."/>
            <person name="Badalamenti J.P."/>
            <person name="Herman A."/>
            <person name="Mangelson H."/>
            <person name="Liachko I."/>
            <person name="Sullivan S."/>
            <person name="Sone E.D."/>
            <person name="Koren S."/>
            <person name="Silverstein K.A.T."/>
            <person name="Beckman K.B."/>
            <person name="Gohl D.M."/>
        </authorList>
    </citation>
    <scope>NUCLEOTIDE SEQUENCE</scope>
    <source>
        <strain evidence="1">Duluth1</strain>
        <tissue evidence="1">Whole animal</tissue>
    </source>
</reference>
<evidence type="ECO:0000313" key="2">
    <source>
        <dbReference type="Proteomes" id="UP000828390"/>
    </source>
</evidence>
<reference evidence="1" key="2">
    <citation type="submission" date="2020-11" db="EMBL/GenBank/DDBJ databases">
        <authorList>
            <person name="McCartney M.A."/>
            <person name="Auch B."/>
            <person name="Kono T."/>
            <person name="Mallez S."/>
            <person name="Becker A."/>
            <person name="Gohl D.M."/>
            <person name="Silverstein K.A.T."/>
            <person name="Koren S."/>
            <person name="Bechman K.B."/>
            <person name="Herman A."/>
            <person name="Abrahante J.E."/>
            <person name="Garbe J."/>
        </authorList>
    </citation>
    <scope>NUCLEOTIDE SEQUENCE</scope>
    <source>
        <strain evidence="1">Duluth1</strain>
        <tissue evidence="1">Whole animal</tissue>
    </source>
</reference>
<comment type="caution">
    <text evidence="1">The sequence shown here is derived from an EMBL/GenBank/DDBJ whole genome shotgun (WGS) entry which is preliminary data.</text>
</comment>
<evidence type="ECO:0000313" key="1">
    <source>
        <dbReference type="EMBL" id="KAH3719848.1"/>
    </source>
</evidence>
<name>A0A9D4CAB1_DREPO</name>
<proteinExistence type="predicted"/>
<dbReference type="AlphaFoldDB" id="A0A9D4CAB1"/>
<protein>
    <submittedName>
        <fullName evidence="1">Uncharacterized protein</fullName>
    </submittedName>
</protein>
<gene>
    <name evidence="1" type="ORF">DPMN_062732</name>
</gene>